<evidence type="ECO:0000256" key="12">
    <source>
        <dbReference type="ARBA" id="ARBA00047353"/>
    </source>
</evidence>
<keyword evidence="15" id="KW-1185">Reference proteome</keyword>
<reference evidence="14 15" key="1">
    <citation type="journal article" date="2019" name="Nat. Ecol. Evol.">
        <title>Megaphylogeny resolves global patterns of mushroom evolution.</title>
        <authorList>
            <person name="Varga T."/>
            <person name="Krizsan K."/>
            <person name="Foldi C."/>
            <person name="Dima B."/>
            <person name="Sanchez-Garcia M."/>
            <person name="Sanchez-Ramirez S."/>
            <person name="Szollosi G.J."/>
            <person name="Szarkandi J.G."/>
            <person name="Papp V."/>
            <person name="Albert L."/>
            <person name="Andreopoulos W."/>
            <person name="Angelini C."/>
            <person name="Antonin V."/>
            <person name="Barry K.W."/>
            <person name="Bougher N.L."/>
            <person name="Buchanan P."/>
            <person name="Buyck B."/>
            <person name="Bense V."/>
            <person name="Catcheside P."/>
            <person name="Chovatia M."/>
            <person name="Cooper J."/>
            <person name="Damon W."/>
            <person name="Desjardin D."/>
            <person name="Finy P."/>
            <person name="Geml J."/>
            <person name="Haridas S."/>
            <person name="Hughes K."/>
            <person name="Justo A."/>
            <person name="Karasinski D."/>
            <person name="Kautmanova I."/>
            <person name="Kiss B."/>
            <person name="Kocsube S."/>
            <person name="Kotiranta H."/>
            <person name="LaButti K.M."/>
            <person name="Lechner B.E."/>
            <person name="Liimatainen K."/>
            <person name="Lipzen A."/>
            <person name="Lukacs Z."/>
            <person name="Mihaltcheva S."/>
            <person name="Morgado L.N."/>
            <person name="Niskanen T."/>
            <person name="Noordeloos M.E."/>
            <person name="Ohm R.A."/>
            <person name="Ortiz-Santana B."/>
            <person name="Ovrebo C."/>
            <person name="Racz N."/>
            <person name="Riley R."/>
            <person name="Savchenko A."/>
            <person name="Shiryaev A."/>
            <person name="Soop K."/>
            <person name="Spirin V."/>
            <person name="Szebenyi C."/>
            <person name="Tomsovsky M."/>
            <person name="Tulloss R.E."/>
            <person name="Uehling J."/>
            <person name="Grigoriev I.V."/>
            <person name="Vagvolgyi C."/>
            <person name="Papp T."/>
            <person name="Martin F.M."/>
            <person name="Miettinen O."/>
            <person name="Hibbett D.S."/>
            <person name="Nagy L.G."/>
        </authorList>
    </citation>
    <scope>NUCLEOTIDE SEQUENCE [LARGE SCALE GENOMIC DNA]</scope>
    <source>
        <strain evidence="14 15">CBS 166.37</strain>
    </source>
</reference>
<dbReference type="OrthoDB" id="3057168at2759"/>
<comment type="subcellular location">
    <subcellularLocation>
        <location evidence="2">Endoplasmic reticulum membrane</location>
    </subcellularLocation>
</comment>
<dbReference type="Proteomes" id="UP000308652">
    <property type="component" value="Unassembled WGS sequence"/>
</dbReference>
<evidence type="ECO:0000313" key="14">
    <source>
        <dbReference type="EMBL" id="TFK41207.1"/>
    </source>
</evidence>
<keyword evidence="10" id="KW-1133">Transmembrane helix</keyword>
<feature type="compositionally biased region" description="Basic and acidic residues" evidence="13">
    <location>
        <begin position="105"/>
        <end position="114"/>
    </location>
</feature>
<evidence type="ECO:0000256" key="5">
    <source>
        <dbReference type="ARBA" id="ARBA00012596"/>
    </source>
</evidence>
<dbReference type="PANTHER" id="PTHR21528:SF0">
    <property type="entry name" value="DEHYDRODOLICHYL DIPHOSPHATE SYNTHASE COMPLEX SUBUNIT NUS1"/>
    <property type="match status" value="1"/>
</dbReference>
<comment type="catalytic activity">
    <reaction evidence="12">
        <text>n isopentenyl diphosphate + (2E,6E)-farnesyl diphosphate = a di-trans,poly-cis-polyprenyl diphosphate + n diphosphate</text>
        <dbReference type="Rhea" id="RHEA:53008"/>
        <dbReference type="Rhea" id="RHEA-COMP:19494"/>
        <dbReference type="ChEBI" id="CHEBI:33019"/>
        <dbReference type="ChEBI" id="CHEBI:128769"/>
        <dbReference type="ChEBI" id="CHEBI:136960"/>
        <dbReference type="ChEBI" id="CHEBI:175763"/>
        <dbReference type="EC" id="2.5.1.87"/>
    </reaction>
</comment>
<dbReference type="GO" id="GO:0005789">
    <property type="term" value="C:endoplasmic reticulum membrane"/>
    <property type="evidence" value="ECO:0007669"/>
    <property type="project" value="UniProtKB-SubCell"/>
</dbReference>
<evidence type="ECO:0000256" key="8">
    <source>
        <dbReference type="ARBA" id="ARBA00022824"/>
    </source>
</evidence>
<dbReference type="STRING" id="68775.A0A5C3M8M2"/>
<dbReference type="EMBL" id="ML213595">
    <property type="protein sequence ID" value="TFK41207.1"/>
    <property type="molecule type" value="Genomic_DNA"/>
</dbReference>
<sequence length="329" mass="36975">MGLLAALLLHIIHLVYSLILLVHSFWKRNTWIPPRPLQDVRSRIPKHLAILLVSDPVYSPDEVEEGLVQSVVNTVGWCRTVGIEKLTVYDEHGVLLNCSQTIRDRLPSPDHDSDSSDSEIDYPLTPPASDYSESRPLSPYTPEQNIMPAAFIHLPGSLSNKSKKYKQHRNLVRRHSSTKNTSSPSLTICLISRESSKAAIACAARSLTIKYRLHQYNTHSAKSTTFHLTVKELESILEGDGGITSPDFMIVHSIKPTKYNHTPSELHGFPPWHIRLTEIYHSQPRSDSRTQKHGMAYAPTISATPVPLDETSFREALDEFAAAEMRFGK</sequence>
<protein>
    <recommendedName>
        <fullName evidence="5">ditrans,polycis-polyprenyl diphosphate synthase [(2E,6E)-farnesyldiphosphate specific]</fullName>
        <ecNumber evidence="5">2.5.1.87</ecNumber>
    </recommendedName>
</protein>
<comment type="cofactor">
    <cofactor evidence="1">
        <name>Mg(2+)</name>
        <dbReference type="ChEBI" id="CHEBI:18420"/>
    </cofactor>
</comment>
<dbReference type="GO" id="GO:0045547">
    <property type="term" value="F:ditrans,polycis-polyprenyl diphosphate synthase [(2E,6E)-farnesyl diphosphate specific] activity"/>
    <property type="evidence" value="ECO:0007669"/>
    <property type="project" value="UniProtKB-EC"/>
</dbReference>
<feature type="region of interest" description="Disordered" evidence="13">
    <location>
        <begin position="105"/>
        <end position="139"/>
    </location>
</feature>
<dbReference type="Gene3D" id="3.40.1180.10">
    <property type="entry name" value="Decaprenyl diphosphate synthase-like"/>
    <property type="match status" value="1"/>
</dbReference>
<evidence type="ECO:0000256" key="9">
    <source>
        <dbReference type="ARBA" id="ARBA00022842"/>
    </source>
</evidence>
<dbReference type="EC" id="2.5.1.87" evidence="5"/>
<evidence type="ECO:0000256" key="4">
    <source>
        <dbReference type="ARBA" id="ARBA00005432"/>
    </source>
</evidence>
<keyword evidence="8" id="KW-0256">Endoplasmic reticulum</keyword>
<evidence type="ECO:0000256" key="2">
    <source>
        <dbReference type="ARBA" id="ARBA00004586"/>
    </source>
</evidence>
<dbReference type="GO" id="GO:1904423">
    <property type="term" value="C:dehydrodolichyl diphosphate synthase complex"/>
    <property type="evidence" value="ECO:0007669"/>
    <property type="project" value="InterPro"/>
</dbReference>
<dbReference type="InterPro" id="IPR038887">
    <property type="entry name" value="Nus1/NgBR"/>
</dbReference>
<comment type="pathway">
    <text evidence="3">Protein modification; protein glycosylation.</text>
</comment>
<dbReference type="UniPathway" id="UPA00378"/>
<evidence type="ECO:0000256" key="1">
    <source>
        <dbReference type="ARBA" id="ARBA00001946"/>
    </source>
</evidence>
<evidence type="ECO:0000313" key="15">
    <source>
        <dbReference type="Proteomes" id="UP000308652"/>
    </source>
</evidence>
<feature type="region of interest" description="Disordered" evidence="13">
    <location>
        <begin position="163"/>
        <end position="183"/>
    </location>
</feature>
<evidence type="ECO:0000256" key="6">
    <source>
        <dbReference type="ARBA" id="ARBA00022679"/>
    </source>
</evidence>
<dbReference type="SUPFAM" id="SSF64005">
    <property type="entry name" value="Undecaprenyl diphosphate synthase"/>
    <property type="match status" value="1"/>
</dbReference>
<dbReference type="AlphaFoldDB" id="A0A5C3M8M2"/>
<accession>A0A5C3M8M2</accession>
<proteinExistence type="inferred from homology"/>
<keyword evidence="6" id="KW-0808">Transferase</keyword>
<comment type="similarity">
    <text evidence="4">Belongs to the UPP synthase family.</text>
</comment>
<name>A0A5C3M8M2_9AGAR</name>
<feature type="compositionally biased region" description="Basic residues" evidence="13">
    <location>
        <begin position="163"/>
        <end position="177"/>
    </location>
</feature>
<keyword evidence="7" id="KW-0812">Transmembrane</keyword>
<dbReference type="InterPro" id="IPR036424">
    <property type="entry name" value="UPP_synth-like_sf"/>
</dbReference>
<evidence type="ECO:0000256" key="10">
    <source>
        <dbReference type="ARBA" id="ARBA00022989"/>
    </source>
</evidence>
<evidence type="ECO:0000256" key="3">
    <source>
        <dbReference type="ARBA" id="ARBA00004922"/>
    </source>
</evidence>
<evidence type="ECO:0000256" key="7">
    <source>
        <dbReference type="ARBA" id="ARBA00022692"/>
    </source>
</evidence>
<gene>
    <name evidence="14" type="ORF">BDQ12DRAFT_711007</name>
</gene>
<dbReference type="PANTHER" id="PTHR21528">
    <property type="entry name" value="DEHYDRODOLICHYL DIPHOSPHATE SYNTHASE COMPLEX SUBUNIT NUS1"/>
    <property type="match status" value="1"/>
</dbReference>
<organism evidence="14 15">
    <name type="scientific">Crucibulum laeve</name>
    <dbReference type="NCBI Taxonomy" id="68775"/>
    <lineage>
        <taxon>Eukaryota</taxon>
        <taxon>Fungi</taxon>
        <taxon>Dikarya</taxon>
        <taxon>Basidiomycota</taxon>
        <taxon>Agaricomycotina</taxon>
        <taxon>Agaricomycetes</taxon>
        <taxon>Agaricomycetidae</taxon>
        <taxon>Agaricales</taxon>
        <taxon>Agaricineae</taxon>
        <taxon>Nidulariaceae</taxon>
        <taxon>Crucibulum</taxon>
    </lineage>
</organism>
<keyword evidence="11" id="KW-0472">Membrane</keyword>
<evidence type="ECO:0000256" key="13">
    <source>
        <dbReference type="SAM" id="MobiDB-lite"/>
    </source>
</evidence>
<keyword evidence="9" id="KW-0460">Magnesium</keyword>
<evidence type="ECO:0000256" key="11">
    <source>
        <dbReference type="ARBA" id="ARBA00023136"/>
    </source>
</evidence>